<dbReference type="Pfam" id="PF07077">
    <property type="entry name" value="DUF1345"/>
    <property type="match status" value="1"/>
</dbReference>
<feature type="transmembrane region" description="Helical" evidence="1">
    <location>
        <begin position="81"/>
        <end position="101"/>
    </location>
</feature>
<dbReference type="InterPro" id="IPR009781">
    <property type="entry name" value="DUF1345"/>
</dbReference>
<feature type="transmembrane region" description="Helical" evidence="1">
    <location>
        <begin position="13"/>
        <end position="31"/>
    </location>
</feature>
<dbReference type="RefSeq" id="WP_009283951.1">
    <property type="nucleotide sequence ID" value="NZ_CAIT01000009.1"/>
</dbReference>
<name>I2GNA5_9BACT</name>
<keyword evidence="3" id="KW-1185">Reference proteome</keyword>
<feature type="transmembrane region" description="Helical" evidence="1">
    <location>
        <begin position="113"/>
        <end position="136"/>
    </location>
</feature>
<dbReference type="OrthoDB" id="64737at2"/>
<feature type="transmembrane region" description="Helical" evidence="1">
    <location>
        <begin position="43"/>
        <end position="61"/>
    </location>
</feature>
<feature type="transmembrane region" description="Helical" evidence="1">
    <location>
        <begin position="194"/>
        <end position="216"/>
    </location>
</feature>
<dbReference type="STRING" id="1185876.BN8_04638"/>
<dbReference type="eggNOG" id="COG4291">
    <property type="taxonomic scope" value="Bacteria"/>
</dbReference>
<evidence type="ECO:0000313" key="3">
    <source>
        <dbReference type="Proteomes" id="UP000009309"/>
    </source>
</evidence>
<gene>
    <name evidence="2" type="ORF">BN8_04638</name>
</gene>
<evidence type="ECO:0000313" key="2">
    <source>
        <dbReference type="EMBL" id="CCH55383.1"/>
    </source>
</evidence>
<evidence type="ECO:0000256" key="1">
    <source>
        <dbReference type="SAM" id="Phobius"/>
    </source>
</evidence>
<comment type="caution">
    <text evidence="2">The sequence shown here is derived from an EMBL/GenBank/DDBJ whole genome shotgun (WGS) entry which is preliminary data.</text>
</comment>
<keyword evidence="1" id="KW-1133">Transmembrane helix</keyword>
<sequence>MTAYIHRISRLDAHHRLLIALGVMLLVLALLPGRLNWPDRITIAWVSFAMTILSLMWTSILDAHPRELPKLSRIQDSSRTFIFLFVVFAAIASLSAVVALLNAMNDRHRGEHILLALLAVICSWSLVHTVFALRYAHLYYGDSPHLAKPLGGLDFPQEPEPDYLDFAYFAFVIGMTSQVSDVQISSRQMRRTALLHGVLSFIFNTVIIALSINALAGVL</sequence>
<reference evidence="2 3" key="1">
    <citation type="journal article" date="2012" name="J. Bacteriol.">
        <title>Genome Sequence of the Filamentous Bacterium Fibrisoma limi BUZ 3T.</title>
        <authorList>
            <person name="Filippini M."/>
            <person name="Qi W."/>
            <person name="Jaenicke S."/>
            <person name="Goesmann A."/>
            <person name="Smits T.H."/>
            <person name="Bagheri H.C."/>
        </authorList>
    </citation>
    <scope>NUCLEOTIDE SEQUENCE [LARGE SCALE GENOMIC DNA]</scope>
    <source>
        <strain evidence="3">BUZ 3T</strain>
    </source>
</reference>
<dbReference type="Proteomes" id="UP000009309">
    <property type="component" value="Unassembled WGS sequence"/>
</dbReference>
<organism evidence="2 3">
    <name type="scientific">Fibrisoma limi BUZ 3</name>
    <dbReference type="NCBI Taxonomy" id="1185876"/>
    <lineage>
        <taxon>Bacteria</taxon>
        <taxon>Pseudomonadati</taxon>
        <taxon>Bacteroidota</taxon>
        <taxon>Cytophagia</taxon>
        <taxon>Cytophagales</taxon>
        <taxon>Spirosomataceae</taxon>
        <taxon>Fibrisoma</taxon>
    </lineage>
</organism>
<proteinExistence type="predicted"/>
<dbReference type="AlphaFoldDB" id="I2GNA5"/>
<protein>
    <recommendedName>
        <fullName evidence="4">Transmembrane protein</fullName>
    </recommendedName>
</protein>
<keyword evidence="1" id="KW-0472">Membrane</keyword>
<dbReference type="EMBL" id="CAIT01000009">
    <property type="protein sequence ID" value="CCH55383.1"/>
    <property type="molecule type" value="Genomic_DNA"/>
</dbReference>
<accession>I2GNA5</accession>
<keyword evidence="1" id="KW-0812">Transmembrane</keyword>
<evidence type="ECO:0008006" key="4">
    <source>
        <dbReference type="Google" id="ProtNLM"/>
    </source>
</evidence>